<feature type="transmembrane region" description="Helical" evidence="5">
    <location>
        <begin position="12"/>
        <end position="31"/>
    </location>
</feature>
<dbReference type="Pfam" id="PF12801">
    <property type="entry name" value="Fer4_5"/>
    <property type="match status" value="2"/>
</dbReference>
<dbReference type="GO" id="GO:0045893">
    <property type="term" value="P:positive regulation of DNA-templated transcription"/>
    <property type="evidence" value="ECO:0007669"/>
    <property type="project" value="InterPro"/>
</dbReference>
<accession>A0A9X2WEV3</accession>
<organism evidence="7 8">
    <name type="scientific">Thalassolituus pacificus</name>
    <dbReference type="NCBI Taxonomy" id="2975440"/>
    <lineage>
        <taxon>Bacteria</taxon>
        <taxon>Pseudomonadati</taxon>
        <taxon>Pseudomonadota</taxon>
        <taxon>Gammaproteobacteria</taxon>
        <taxon>Oceanospirillales</taxon>
        <taxon>Oceanospirillaceae</taxon>
        <taxon>Thalassolituus</taxon>
    </lineage>
</organism>
<dbReference type="EMBL" id="JAOANI010000015">
    <property type="protein sequence ID" value="MCT7358856.1"/>
    <property type="molecule type" value="Genomic_DNA"/>
</dbReference>
<feature type="transmembrane region" description="Helical" evidence="5">
    <location>
        <begin position="627"/>
        <end position="643"/>
    </location>
</feature>
<evidence type="ECO:0000313" key="8">
    <source>
        <dbReference type="Proteomes" id="UP001147830"/>
    </source>
</evidence>
<evidence type="ECO:0000313" key="7">
    <source>
        <dbReference type="EMBL" id="MCT7358856.1"/>
    </source>
</evidence>
<dbReference type="SMART" id="SM00900">
    <property type="entry name" value="FMN_bind"/>
    <property type="match status" value="1"/>
</dbReference>
<reference evidence="7" key="2">
    <citation type="submission" date="2022-08" db="EMBL/GenBank/DDBJ databases">
        <authorList>
            <person name="Dong C."/>
        </authorList>
    </citation>
    <scope>NUCLEOTIDE SEQUENCE</scope>
    <source>
        <strain evidence="7">59MF3M-4</strain>
    </source>
</reference>
<dbReference type="GO" id="GO:0005886">
    <property type="term" value="C:plasma membrane"/>
    <property type="evidence" value="ECO:0007669"/>
    <property type="project" value="UniProtKB-SubCell"/>
</dbReference>
<feature type="transmembrane region" description="Helical" evidence="5">
    <location>
        <begin position="488"/>
        <end position="511"/>
    </location>
</feature>
<evidence type="ECO:0000256" key="5">
    <source>
        <dbReference type="SAM" id="Phobius"/>
    </source>
</evidence>
<keyword evidence="2" id="KW-1003">Cell membrane</keyword>
<dbReference type="Pfam" id="PF04205">
    <property type="entry name" value="FMN_bind"/>
    <property type="match status" value="1"/>
</dbReference>
<feature type="transmembrane region" description="Helical" evidence="5">
    <location>
        <begin position="450"/>
        <end position="468"/>
    </location>
</feature>
<evidence type="ECO:0000256" key="1">
    <source>
        <dbReference type="ARBA" id="ARBA00004236"/>
    </source>
</evidence>
<feature type="transmembrane region" description="Helical" evidence="5">
    <location>
        <begin position="586"/>
        <end position="606"/>
    </location>
</feature>
<dbReference type="AlphaFoldDB" id="A0A9X2WEV3"/>
<sequence length="748" mass="85009">MMSAPDSPLKHYLWPFFVLMFFVLSISVAAVPEVAASENGGHKAENRQQKRLQAHKPSDKSEDTAQQRLRLILPEATEISSPEGDFGIRTIKENDRLLGYMFETINVANIPAYSGKPINMQVILSPEAVILDAWLLEHHEPILLVGIPEQKLVDFGVAYQGVRADQRVVVGSTNDENAVTVDAITGATVTVMVVNEIIMKATHTVAASLGLVEAQLSQKQKPANILPEVYSNAGWQQLTGDGSIRRMHLLRSQVDESFRGTDAEQVEKATADQLNNTFIDLYVAYLNAPTIGRNLLGDSQYRFLMEELKPGEHAIAVLANGMFSFKGSGYVRGGIFDRIQLRQFGDVISFRDLDQQRLYDVMADGAPEFKEKSLFIIRDKSHFDPGTDWTFELLVRRQTGPVDGVFTSFELGYQLPQTYFERPALTAEELAAIEEANRPLWLNIWYQKSFQIGVLIIALGVLLVILFLQDYFTSKPAFLHWLRRGYLLFTVFFIGWYCLGQLSVVNVLTFVHSLMQDFRWELFLSDPVIFILWAFTAATILLWGRGVFCGWLCPFGALQELINEAARKLKIRQYELPFALHERLWAVKYIILLGLFGLSLESLSTAERYAEVEPFKTAIMLKFSREWGFVFYAVLLLVINIFTRKVYCRYICPLGAALAIPSKARLFDWLKRRKECGQPCQLCANECEIQAIHPDGHINHNECHYCLDCQMTYHNDHKCPPLVAKRKKQQKNKPVPQRIPVVQMDPQN</sequence>
<feature type="region of interest" description="Disordered" evidence="4">
    <location>
        <begin position="37"/>
        <end position="65"/>
    </location>
</feature>
<feature type="transmembrane region" description="Helical" evidence="5">
    <location>
        <begin position="523"/>
        <end position="544"/>
    </location>
</feature>
<feature type="region of interest" description="Disordered" evidence="4">
    <location>
        <begin position="725"/>
        <end position="748"/>
    </location>
</feature>
<comment type="caution">
    <text evidence="7">The sequence shown here is derived from an EMBL/GenBank/DDBJ whole genome shotgun (WGS) entry which is preliminary data.</text>
</comment>
<name>A0A9X2WEV3_9GAMM</name>
<dbReference type="SUPFAM" id="SSF54862">
    <property type="entry name" value="4Fe-4S ferredoxins"/>
    <property type="match status" value="1"/>
</dbReference>
<comment type="subcellular location">
    <subcellularLocation>
        <location evidence="1">Cell membrane</location>
    </subcellularLocation>
</comment>
<feature type="compositionally biased region" description="Basic and acidic residues" evidence="4">
    <location>
        <begin position="56"/>
        <end position="65"/>
    </location>
</feature>
<dbReference type="Proteomes" id="UP001147830">
    <property type="component" value="Unassembled WGS sequence"/>
</dbReference>
<protein>
    <submittedName>
        <fullName evidence="7">NosR/NirI family protein</fullName>
    </submittedName>
</protein>
<dbReference type="GO" id="GO:0010181">
    <property type="term" value="F:FMN binding"/>
    <property type="evidence" value="ECO:0007669"/>
    <property type="project" value="InterPro"/>
</dbReference>
<dbReference type="NCBIfam" id="NF046105">
    <property type="entry name" value="TransRegNosR"/>
    <property type="match status" value="1"/>
</dbReference>
<evidence type="ECO:0000256" key="3">
    <source>
        <dbReference type="ARBA" id="ARBA00023136"/>
    </source>
</evidence>
<dbReference type="RefSeq" id="WP_260975757.1">
    <property type="nucleotide sequence ID" value="NZ_JAOANI010000015.1"/>
</dbReference>
<reference evidence="7" key="1">
    <citation type="journal article" date="2022" name="Front. Microbiol.">
        <title>Genome-based taxonomic rearrangement of Oceanobacter-related bacteria including the description of Thalassolituus hydrocarbonoclasticus sp. nov. and Thalassolituus pacificus sp. nov. and emended description of the genus Thalassolituus.</title>
        <authorList>
            <person name="Dong C."/>
            <person name="Wei L."/>
            <person name="Wang J."/>
            <person name="Lai Q."/>
            <person name="Huang Z."/>
            <person name="Shao Z."/>
        </authorList>
    </citation>
    <scope>NUCLEOTIDE SEQUENCE</scope>
    <source>
        <strain evidence="7">59MF3M-4</strain>
    </source>
</reference>
<dbReference type="PANTHER" id="PTHR30224">
    <property type="entry name" value="ELECTRON TRANSPORT PROTEIN"/>
    <property type="match status" value="1"/>
</dbReference>
<evidence type="ECO:0000256" key="2">
    <source>
        <dbReference type="ARBA" id="ARBA00022475"/>
    </source>
</evidence>
<dbReference type="GO" id="GO:0003677">
    <property type="term" value="F:DNA binding"/>
    <property type="evidence" value="ECO:0007669"/>
    <property type="project" value="InterPro"/>
</dbReference>
<evidence type="ECO:0000259" key="6">
    <source>
        <dbReference type="SMART" id="SM00900"/>
    </source>
</evidence>
<dbReference type="InterPro" id="IPR052378">
    <property type="entry name" value="NosR_regulator"/>
</dbReference>
<keyword evidence="5" id="KW-1133">Transmembrane helix</keyword>
<gene>
    <name evidence="7" type="ORF">NYR02_07490</name>
</gene>
<keyword evidence="8" id="KW-1185">Reference proteome</keyword>
<dbReference type="PIRSF" id="PIRSF036354">
    <property type="entry name" value="NosR"/>
    <property type="match status" value="1"/>
</dbReference>
<dbReference type="InterPro" id="IPR007329">
    <property type="entry name" value="FMN-bd"/>
</dbReference>
<dbReference type="InterPro" id="IPR011399">
    <property type="entry name" value="NosR"/>
</dbReference>
<keyword evidence="5" id="KW-0812">Transmembrane</keyword>
<evidence type="ECO:0000256" key="4">
    <source>
        <dbReference type="SAM" id="MobiDB-lite"/>
    </source>
</evidence>
<keyword evidence="3 5" id="KW-0472">Membrane</keyword>
<dbReference type="PANTHER" id="PTHR30224:SF4">
    <property type="entry name" value="ELECTRON TRANSPORT PROTEIN YCCM-RELATED"/>
    <property type="match status" value="1"/>
</dbReference>
<feature type="domain" description="FMN-binding" evidence="6">
    <location>
        <begin position="112"/>
        <end position="205"/>
    </location>
</feature>
<dbReference type="InterPro" id="IPR017896">
    <property type="entry name" value="4Fe4S_Fe-S-bd"/>
</dbReference>
<proteinExistence type="predicted"/>